<feature type="domain" description="ABC transporter" evidence="5">
    <location>
        <begin position="9"/>
        <end position="241"/>
    </location>
</feature>
<proteinExistence type="predicted"/>
<evidence type="ECO:0000259" key="5">
    <source>
        <dbReference type="PROSITE" id="PS50893"/>
    </source>
</evidence>
<name>A0A6G8Q020_9ACTN</name>
<dbReference type="AlphaFoldDB" id="A0A6G8Q020"/>
<dbReference type="InterPro" id="IPR003593">
    <property type="entry name" value="AAA+_ATPase"/>
</dbReference>
<dbReference type="Proteomes" id="UP000502706">
    <property type="component" value="Chromosome"/>
</dbReference>
<dbReference type="Pfam" id="PF00005">
    <property type="entry name" value="ABC_tran"/>
    <property type="match status" value="1"/>
</dbReference>
<evidence type="ECO:0000256" key="3">
    <source>
        <dbReference type="ARBA" id="ARBA00022840"/>
    </source>
</evidence>
<dbReference type="InterPro" id="IPR013611">
    <property type="entry name" value="Transp-assoc_OB_typ2"/>
</dbReference>
<dbReference type="InterPro" id="IPR008995">
    <property type="entry name" value="Mo/tungstate-bd_C_term_dom"/>
</dbReference>
<dbReference type="KEGG" id="rmar:GBA65_15880"/>
<keyword evidence="1" id="KW-0813">Transport</keyword>
<dbReference type="PROSITE" id="PS50893">
    <property type="entry name" value="ABC_TRANSPORTER_2"/>
    <property type="match status" value="1"/>
</dbReference>
<dbReference type="PROSITE" id="PS00211">
    <property type="entry name" value="ABC_TRANSPORTER_1"/>
    <property type="match status" value="1"/>
</dbReference>
<dbReference type="EMBL" id="CP045121">
    <property type="protein sequence ID" value="QIN79768.1"/>
    <property type="molecule type" value="Genomic_DNA"/>
</dbReference>
<evidence type="ECO:0000256" key="1">
    <source>
        <dbReference type="ARBA" id="ARBA00022448"/>
    </source>
</evidence>
<evidence type="ECO:0000256" key="4">
    <source>
        <dbReference type="ARBA" id="ARBA00066388"/>
    </source>
</evidence>
<dbReference type="InterPro" id="IPR050093">
    <property type="entry name" value="ABC_SmlMolc_Importer"/>
</dbReference>
<dbReference type="SUPFAM" id="SSF52540">
    <property type="entry name" value="P-loop containing nucleoside triphosphate hydrolases"/>
    <property type="match status" value="1"/>
</dbReference>
<dbReference type="SUPFAM" id="SSF50331">
    <property type="entry name" value="MOP-like"/>
    <property type="match status" value="1"/>
</dbReference>
<evidence type="ECO:0000313" key="6">
    <source>
        <dbReference type="EMBL" id="QIN79768.1"/>
    </source>
</evidence>
<dbReference type="InterPro" id="IPR027417">
    <property type="entry name" value="P-loop_NTPase"/>
</dbReference>
<dbReference type="PANTHER" id="PTHR42781">
    <property type="entry name" value="SPERMIDINE/PUTRESCINE IMPORT ATP-BINDING PROTEIN POTA"/>
    <property type="match status" value="1"/>
</dbReference>
<gene>
    <name evidence="6" type="ORF">GBA65_15880</name>
</gene>
<reference evidence="6 7" key="1">
    <citation type="submission" date="2019-10" db="EMBL/GenBank/DDBJ databases">
        <title>Rubrobacter sp nov SCSIO 52915 isolated from a deep-sea sediment in the South China Sea.</title>
        <authorList>
            <person name="Chen R.W."/>
        </authorList>
    </citation>
    <scope>NUCLEOTIDE SEQUENCE [LARGE SCALE GENOMIC DNA]</scope>
    <source>
        <strain evidence="6 7">SCSIO 52915</strain>
    </source>
</reference>
<keyword evidence="7" id="KW-1185">Reference proteome</keyword>
<dbReference type="Gene3D" id="3.40.50.300">
    <property type="entry name" value="P-loop containing nucleotide triphosphate hydrolases"/>
    <property type="match status" value="1"/>
</dbReference>
<dbReference type="EC" id="7.6.2.9" evidence="4"/>
<dbReference type="PANTHER" id="PTHR42781:SF4">
    <property type="entry name" value="SPERMIDINE_PUTRESCINE IMPORT ATP-BINDING PROTEIN POTA"/>
    <property type="match status" value="1"/>
</dbReference>
<accession>A0A6G8Q020</accession>
<evidence type="ECO:0000313" key="7">
    <source>
        <dbReference type="Proteomes" id="UP000502706"/>
    </source>
</evidence>
<dbReference type="GO" id="GO:0016887">
    <property type="term" value="F:ATP hydrolysis activity"/>
    <property type="evidence" value="ECO:0007669"/>
    <property type="project" value="InterPro"/>
</dbReference>
<keyword evidence="3 6" id="KW-0067">ATP-binding</keyword>
<dbReference type="Gene3D" id="2.40.50.100">
    <property type="match status" value="1"/>
</dbReference>
<dbReference type="FunFam" id="3.40.50.300:FF:000425">
    <property type="entry name" value="Probable ABC transporter, ATP-binding subunit"/>
    <property type="match status" value="1"/>
</dbReference>
<sequence length="353" mass="37550">MSPPASARLELRDVSLRYGRGAEPALKGLSLTVEPGELVALLGPSGCGKTTALKIVAGLLAPTSGEVLVDGRSLLGVPPEKRGAAMVFQKPLLFPHMSVEANVGFGLRMRGASQAESSARAREALGRVRMEGHGDRRPDELSGGQQQRVSLARALVTEPSLLLLDEPLSALDANLRSALRDLVREVQEEGGYTTVFVTHDQEEAVVLADRIALVTGGALRMYDRPQAFYDRPRTREVAEFFGATNFIEGRSAGPDGPVETALGTFGLATPVPAGKVTLTIRPEAVRLGTQSEDGGNSFVARVSEATYLGTQISYRLQAGDTSLRAALPPHTRLAVGERTTVRLPAESLWPLGP</sequence>
<protein>
    <recommendedName>
        <fullName evidence="4">ABC-type quaternary amine transporter</fullName>
        <ecNumber evidence="4">7.6.2.9</ecNumber>
    </recommendedName>
</protein>
<dbReference type="RefSeq" id="WP_166397438.1">
    <property type="nucleotide sequence ID" value="NZ_CP045121.1"/>
</dbReference>
<evidence type="ECO:0000256" key="2">
    <source>
        <dbReference type="ARBA" id="ARBA00022741"/>
    </source>
</evidence>
<dbReference type="GO" id="GO:0015418">
    <property type="term" value="F:ABC-type quaternary ammonium compound transporting activity"/>
    <property type="evidence" value="ECO:0007669"/>
    <property type="project" value="UniProtKB-EC"/>
</dbReference>
<dbReference type="Pfam" id="PF08402">
    <property type="entry name" value="TOBE_2"/>
    <property type="match status" value="1"/>
</dbReference>
<dbReference type="SMART" id="SM00382">
    <property type="entry name" value="AAA"/>
    <property type="match status" value="1"/>
</dbReference>
<dbReference type="GO" id="GO:0005524">
    <property type="term" value="F:ATP binding"/>
    <property type="evidence" value="ECO:0007669"/>
    <property type="project" value="UniProtKB-KW"/>
</dbReference>
<dbReference type="GO" id="GO:0043190">
    <property type="term" value="C:ATP-binding cassette (ABC) transporter complex"/>
    <property type="evidence" value="ECO:0007669"/>
    <property type="project" value="InterPro"/>
</dbReference>
<dbReference type="InterPro" id="IPR003439">
    <property type="entry name" value="ABC_transporter-like_ATP-bd"/>
</dbReference>
<dbReference type="InterPro" id="IPR017871">
    <property type="entry name" value="ABC_transporter-like_CS"/>
</dbReference>
<keyword evidence="2" id="KW-0547">Nucleotide-binding</keyword>
<organism evidence="6 7">
    <name type="scientific">Rubrobacter marinus</name>
    <dbReference type="NCBI Taxonomy" id="2653852"/>
    <lineage>
        <taxon>Bacteria</taxon>
        <taxon>Bacillati</taxon>
        <taxon>Actinomycetota</taxon>
        <taxon>Rubrobacteria</taxon>
        <taxon>Rubrobacterales</taxon>
        <taxon>Rubrobacteraceae</taxon>
        <taxon>Rubrobacter</taxon>
    </lineage>
</organism>